<dbReference type="PANTHER" id="PTHR43646:SF3">
    <property type="entry name" value="SLR1566 PROTEIN"/>
    <property type="match status" value="1"/>
</dbReference>
<evidence type="ECO:0000259" key="1">
    <source>
        <dbReference type="Pfam" id="PF00535"/>
    </source>
</evidence>
<name>A0A9X2BUC0_9PROT</name>
<evidence type="ECO:0000313" key="2">
    <source>
        <dbReference type="EMBL" id="MCK8785458.1"/>
    </source>
</evidence>
<dbReference type="Proteomes" id="UP001139516">
    <property type="component" value="Unassembled WGS sequence"/>
</dbReference>
<dbReference type="InterPro" id="IPR001173">
    <property type="entry name" value="Glyco_trans_2-like"/>
</dbReference>
<dbReference type="AlphaFoldDB" id="A0A9X2BUC0"/>
<dbReference type="PANTHER" id="PTHR43646">
    <property type="entry name" value="GLYCOSYLTRANSFERASE"/>
    <property type="match status" value="1"/>
</dbReference>
<comment type="caution">
    <text evidence="2">The sequence shown here is derived from an EMBL/GenBank/DDBJ whole genome shotgun (WGS) entry which is preliminary data.</text>
</comment>
<dbReference type="CDD" id="cd00761">
    <property type="entry name" value="Glyco_tranf_GTA_type"/>
    <property type="match status" value="1"/>
</dbReference>
<evidence type="ECO:0000313" key="3">
    <source>
        <dbReference type="Proteomes" id="UP001139516"/>
    </source>
</evidence>
<proteinExistence type="predicted"/>
<dbReference type="InterPro" id="IPR029044">
    <property type="entry name" value="Nucleotide-diphossugar_trans"/>
</dbReference>
<organism evidence="2 3">
    <name type="scientific">Roseomonas acroporae</name>
    <dbReference type="NCBI Taxonomy" id="2937791"/>
    <lineage>
        <taxon>Bacteria</taxon>
        <taxon>Pseudomonadati</taxon>
        <taxon>Pseudomonadota</taxon>
        <taxon>Alphaproteobacteria</taxon>
        <taxon>Acetobacterales</taxon>
        <taxon>Roseomonadaceae</taxon>
        <taxon>Roseomonas</taxon>
    </lineage>
</organism>
<dbReference type="Pfam" id="PF00535">
    <property type="entry name" value="Glycos_transf_2"/>
    <property type="match status" value="1"/>
</dbReference>
<protein>
    <submittedName>
        <fullName evidence="2">Glycosyltransferase family 2 protein</fullName>
    </submittedName>
</protein>
<accession>A0A9X2BUC0</accession>
<feature type="domain" description="Glycosyltransferase 2-like" evidence="1">
    <location>
        <begin position="37"/>
        <end position="204"/>
    </location>
</feature>
<dbReference type="EMBL" id="JALPRX010000057">
    <property type="protein sequence ID" value="MCK8785458.1"/>
    <property type="molecule type" value="Genomic_DNA"/>
</dbReference>
<reference evidence="2" key="1">
    <citation type="submission" date="2022-04" db="EMBL/GenBank/DDBJ databases">
        <title>Roseomonas acroporae sp. nov., isolated from coral Acropora digitifera.</title>
        <authorList>
            <person name="Sun H."/>
        </authorList>
    </citation>
    <scope>NUCLEOTIDE SEQUENCE</scope>
    <source>
        <strain evidence="2">NAR14</strain>
    </source>
</reference>
<keyword evidence="3" id="KW-1185">Reference proteome</keyword>
<sequence length="361" mass="37410">MGLIALALVALPVVLGIANLLLQRRAHGPAPAGALVSILIPARDEAARIGPCLAAALASRGVAVEVLVMDDGSTDGTGEVVRRLAEGEPRLRLLRAPPLPPGWSGKVHACWRLAEAARGTHLLFIDADVALAPGAAAALAGHAARRGIALVSGVPRQVIGSLGEALTVPAINLLLLGYLPGVGGAFTRLPGLGAACGQLLLFDRAAYFGSGGHAALRGTLHDGLALPRHLRAGGWRTEMVDGAPLARCRMYGGFREAWRGFVKNAHEGMATPLGLPVWTVLLAGGHLLPWLVLEDPAGLAAALLGLGLRAAVTRRAREPWWTVPLHPATVAVALAIQWNALLRTALGRPAAWKGRAYPAAP</sequence>
<dbReference type="SUPFAM" id="SSF53448">
    <property type="entry name" value="Nucleotide-diphospho-sugar transferases"/>
    <property type="match status" value="1"/>
</dbReference>
<dbReference type="Gene3D" id="3.90.550.10">
    <property type="entry name" value="Spore Coat Polysaccharide Biosynthesis Protein SpsA, Chain A"/>
    <property type="match status" value="1"/>
</dbReference>
<dbReference type="RefSeq" id="WP_248667576.1">
    <property type="nucleotide sequence ID" value="NZ_JALPRX010000057.1"/>
</dbReference>
<gene>
    <name evidence="2" type="ORF">M0638_13795</name>
</gene>